<name>A0A3M6U3A8_POCDA</name>
<dbReference type="AlphaFoldDB" id="A0A3M6U3A8"/>
<dbReference type="STRING" id="46731.A0A3M6U3A8"/>
<evidence type="ECO:0000313" key="2">
    <source>
        <dbReference type="EMBL" id="RMX48165.1"/>
    </source>
</evidence>
<gene>
    <name evidence="2" type="ORF">pdam_00015388</name>
</gene>
<dbReference type="OrthoDB" id="506498at2759"/>
<dbReference type="PANTHER" id="PTHR45445">
    <property type="match status" value="1"/>
</dbReference>
<dbReference type="PANTHER" id="PTHR45445:SF2">
    <property type="entry name" value="METHYLTRANSFERASE TYPE 11 DOMAIN-CONTAINING PROTEIN"/>
    <property type="match status" value="1"/>
</dbReference>
<evidence type="ECO:0000313" key="3">
    <source>
        <dbReference type="Proteomes" id="UP000275408"/>
    </source>
</evidence>
<feature type="region of interest" description="Disordered" evidence="1">
    <location>
        <begin position="1"/>
        <end position="21"/>
    </location>
</feature>
<proteinExistence type="predicted"/>
<accession>A0A3M6U3A8</accession>
<keyword evidence="3" id="KW-1185">Reference proteome</keyword>
<sequence>MTDGGLESGAEEIDEQDPRARKDVAHQSLWLGGYKDADGKIVTGFDNLKSYLGPDFELIEDKLMPFLIRENACENQWSVAHATIWKRRQATP</sequence>
<dbReference type="Proteomes" id="UP000275408">
    <property type="component" value="Unassembled WGS sequence"/>
</dbReference>
<protein>
    <submittedName>
        <fullName evidence="2">Uncharacterized protein</fullName>
    </submittedName>
</protein>
<comment type="caution">
    <text evidence="2">The sequence shown here is derived from an EMBL/GenBank/DDBJ whole genome shotgun (WGS) entry which is preliminary data.</text>
</comment>
<evidence type="ECO:0000256" key="1">
    <source>
        <dbReference type="SAM" id="MobiDB-lite"/>
    </source>
</evidence>
<dbReference type="EMBL" id="RCHS01002306">
    <property type="protein sequence ID" value="RMX48165.1"/>
    <property type="molecule type" value="Genomic_DNA"/>
</dbReference>
<organism evidence="2 3">
    <name type="scientific">Pocillopora damicornis</name>
    <name type="common">Cauliflower coral</name>
    <name type="synonym">Millepora damicornis</name>
    <dbReference type="NCBI Taxonomy" id="46731"/>
    <lineage>
        <taxon>Eukaryota</taxon>
        <taxon>Metazoa</taxon>
        <taxon>Cnidaria</taxon>
        <taxon>Anthozoa</taxon>
        <taxon>Hexacorallia</taxon>
        <taxon>Scleractinia</taxon>
        <taxon>Astrocoeniina</taxon>
        <taxon>Pocilloporidae</taxon>
        <taxon>Pocillopora</taxon>
    </lineage>
</organism>
<reference evidence="2 3" key="1">
    <citation type="journal article" date="2018" name="Sci. Rep.">
        <title>Comparative analysis of the Pocillopora damicornis genome highlights role of immune system in coral evolution.</title>
        <authorList>
            <person name="Cunning R."/>
            <person name="Bay R.A."/>
            <person name="Gillette P."/>
            <person name="Baker A.C."/>
            <person name="Traylor-Knowles N."/>
        </authorList>
    </citation>
    <scope>NUCLEOTIDE SEQUENCE [LARGE SCALE GENOMIC DNA]</scope>
    <source>
        <strain evidence="2">RSMAS</strain>
        <tissue evidence="2">Whole animal</tissue>
    </source>
</reference>